<evidence type="ECO:0000313" key="3">
    <source>
        <dbReference type="Proteomes" id="UP000593571"/>
    </source>
</evidence>
<keyword evidence="2" id="KW-0808">Transferase</keyword>
<protein>
    <submittedName>
        <fullName evidence="2">Nicotinamide nucleotide adenylyltransferase 2</fullName>
    </submittedName>
</protein>
<dbReference type="AlphaFoldDB" id="A0A7J8BGM6"/>
<sequence length="103" mass="12141">MQRQTSVWPMNSRRQYPSALIILGPDISRHKKEATPGSARGPHPHHDRDHQNPCYLARLRQLQSHHQRAHSDVRLQLGTWREVKFSFHGALRLNYIDDSSYFF</sequence>
<keyword evidence="2" id="KW-0548">Nucleotidyltransferase</keyword>
<evidence type="ECO:0000256" key="1">
    <source>
        <dbReference type="SAM" id="MobiDB-lite"/>
    </source>
</evidence>
<evidence type="ECO:0000313" key="2">
    <source>
        <dbReference type="EMBL" id="KAF6397430.1"/>
    </source>
</evidence>
<dbReference type="EMBL" id="JACASE010000017">
    <property type="protein sequence ID" value="KAF6397430.1"/>
    <property type="molecule type" value="Genomic_DNA"/>
</dbReference>
<gene>
    <name evidence="2" type="ORF">HJG63_014226</name>
</gene>
<dbReference type="GO" id="GO:0016779">
    <property type="term" value="F:nucleotidyltransferase activity"/>
    <property type="evidence" value="ECO:0007669"/>
    <property type="project" value="UniProtKB-KW"/>
</dbReference>
<accession>A0A7J8BGM6</accession>
<comment type="caution">
    <text evidence="2">The sequence shown here is derived from an EMBL/GenBank/DDBJ whole genome shotgun (WGS) entry which is preliminary data.</text>
</comment>
<proteinExistence type="predicted"/>
<organism evidence="2 3">
    <name type="scientific">Rousettus aegyptiacus</name>
    <name type="common">Egyptian fruit bat</name>
    <name type="synonym">Pteropus aegyptiacus</name>
    <dbReference type="NCBI Taxonomy" id="9407"/>
    <lineage>
        <taxon>Eukaryota</taxon>
        <taxon>Metazoa</taxon>
        <taxon>Chordata</taxon>
        <taxon>Craniata</taxon>
        <taxon>Vertebrata</taxon>
        <taxon>Euteleostomi</taxon>
        <taxon>Mammalia</taxon>
        <taxon>Eutheria</taxon>
        <taxon>Laurasiatheria</taxon>
        <taxon>Chiroptera</taxon>
        <taxon>Yinpterochiroptera</taxon>
        <taxon>Pteropodoidea</taxon>
        <taxon>Pteropodidae</taxon>
        <taxon>Rousettinae</taxon>
        <taxon>Rousettus</taxon>
    </lineage>
</organism>
<name>A0A7J8BGM6_ROUAE</name>
<dbReference type="Proteomes" id="UP000593571">
    <property type="component" value="Unassembled WGS sequence"/>
</dbReference>
<reference evidence="2 3" key="1">
    <citation type="journal article" date="2020" name="Nature">
        <title>Six reference-quality genomes reveal evolution of bat adaptations.</title>
        <authorList>
            <person name="Jebb D."/>
            <person name="Huang Z."/>
            <person name="Pippel M."/>
            <person name="Hughes G.M."/>
            <person name="Lavrichenko K."/>
            <person name="Devanna P."/>
            <person name="Winkler S."/>
            <person name="Jermiin L.S."/>
            <person name="Skirmuntt E.C."/>
            <person name="Katzourakis A."/>
            <person name="Burkitt-Gray L."/>
            <person name="Ray D.A."/>
            <person name="Sullivan K.A.M."/>
            <person name="Roscito J.G."/>
            <person name="Kirilenko B.M."/>
            <person name="Davalos L.M."/>
            <person name="Corthals A.P."/>
            <person name="Power M.L."/>
            <person name="Jones G."/>
            <person name="Ransome R.D."/>
            <person name="Dechmann D.K.N."/>
            <person name="Locatelli A.G."/>
            <person name="Puechmaille S.J."/>
            <person name="Fedrigo O."/>
            <person name="Jarvis E.D."/>
            <person name="Hiller M."/>
            <person name="Vernes S.C."/>
            <person name="Myers E.W."/>
            <person name="Teeling E.C."/>
        </authorList>
    </citation>
    <scope>NUCLEOTIDE SEQUENCE [LARGE SCALE GENOMIC DNA]</scope>
    <source>
        <strain evidence="2">MRouAeg1</strain>
        <tissue evidence="2">Muscle</tissue>
    </source>
</reference>
<keyword evidence="3" id="KW-1185">Reference proteome</keyword>
<feature type="region of interest" description="Disordered" evidence="1">
    <location>
        <begin position="27"/>
        <end position="52"/>
    </location>
</feature>